<dbReference type="AlphaFoldDB" id="L0RE11"/>
<evidence type="ECO:0000313" key="1">
    <source>
        <dbReference type="EMBL" id="CCO24437.1"/>
    </source>
</evidence>
<sequence length="39" mass="4815">MRLAKFFETTPQFWLNIQQRYDLEVAKDDKLVTRIDREV</sequence>
<dbReference type="Gene3D" id="1.10.260.40">
    <property type="entry name" value="lambda repressor-like DNA-binding domains"/>
    <property type="match status" value="1"/>
</dbReference>
<dbReference type="PATRIC" id="fig|1121451.3.peg.2391"/>
<organism evidence="1 2">
    <name type="scientific">Maridesulfovibrio hydrothermalis AM13 = DSM 14728</name>
    <dbReference type="NCBI Taxonomy" id="1121451"/>
    <lineage>
        <taxon>Bacteria</taxon>
        <taxon>Pseudomonadati</taxon>
        <taxon>Thermodesulfobacteriota</taxon>
        <taxon>Desulfovibrionia</taxon>
        <taxon>Desulfovibrionales</taxon>
        <taxon>Desulfovibrionaceae</taxon>
        <taxon>Maridesulfovibrio</taxon>
    </lineage>
</organism>
<accession>L0RE11</accession>
<dbReference type="EMBL" id="FO203522">
    <property type="protein sequence ID" value="CCO24437.1"/>
    <property type="molecule type" value="Genomic_DNA"/>
</dbReference>
<reference evidence="1 2" key="1">
    <citation type="submission" date="2012-10" db="EMBL/GenBank/DDBJ databases">
        <authorList>
            <person name="Genoscope - CEA"/>
        </authorList>
    </citation>
    <scope>NUCLEOTIDE SEQUENCE [LARGE SCALE GENOMIC DNA]</scope>
    <source>
        <strain evidence="2">AM13 / DSM 14728</strain>
    </source>
</reference>
<dbReference type="STRING" id="1121451.DESAM_22170"/>
<protein>
    <submittedName>
        <fullName evidence="1">Plasmid maintenance system antidote protein, XRE family</fullName>
    </submittedName>
</protein>
<dbReference type="SUPFAM" id="SSF47413">
    <property type="entry name" value="lambda repressor-like DNA-binding domains"/>
    <property type="match status" value="1"/>
</dbReference>
<dbReference type="Proteomes" id="UP000010808">
    <property type="component" value="Chromosome"/>
</dbReference>
<name>L0RE11_9BACT</name>
<keyword evidence="2" id="KW-1185">Reference proteome</keyword>
<dbReference type="HOGENOM" id="CLU_3308507_0_0_7"/>
<evidence type="ECO:0000313" key="2">
    <source>
        <dbReference type="Proteomes" id="UP000010808"/>
    </source>
</evidence>
<dbReference type="InterPro" id="IPR010982">
    <property type="entry name" value="Lambda_DNA-bd_dom_sf"/>
</dbReference>
<gene>
    <name evidence="1" type="ORF">DESAM_22170</name>
</gene>
<dbReference type="KEGG" id="dhy:DESAM_22170"/>
<proteinExistence type="predicted"/>
<dbReference type="GO" id="GO:0003677">
    <property type="term" value="F:DNA binding"/>
    <property type="evidence" value="ECO:0007669"/>
    <property type="project" value="InterPro"/>
</dbReference>